<dbReference type="InterPro" id="IPR052537">
    <property type="entry name" value="Extradiol_RC_dioxygenase"/>
</dbReference>
<dbReference type="PROSITE" id="PS51819">
    <property type="entry name" value="VOC"/>
    <property type="match status" value="2"/>
</dbReference>
<dbReference type="EMBL" id="JASHIF010000021">
    <property type="protein sequence ID" value="MDI9861663.1"/>
    <property type="molecule type" value="Genomic_DNA"/>
</dbReference>
<proteinExistence type="predicted"/>
<comment type="caution">
    <text evidence="2">The sequence shown here is derived from an EMBL/GenBank/DDBJ whole genome shotgun (WGS) entry which is preliminary data.</text>
</comment>
<organism evidence="2 3">
    <name type="scientific">Flectobacillus roseus</name>
    <dbReference type="NCBI Taxonomy" id="502259"/>
    <lineage>
        <taxon>Bacteria</taxon>
        <taxon>Pseudomonadati</taxon>
        <taxon>Bacteroidota</taxon>
        <taxon>Cytophagia</taxon>
        <taxon>Cytophagales</taxon>
        <taxon>Flectobacillaceae</taxon>
        <taxon>Flectobacillus</taxon>
    </lineage>
</organism>
<reference evidence="2 3" key="1">
    <citation type="submission" date="2023-05" db="EMBL/GenBank/DDBJ databases">
        <title>Novel species of genus Flectobacillus isolated from stream in China.</title>
        <authorList>
            <person name="Lu H."/>
        </authorList>
    </citation>
    <scope>NUCLEOTIDE SEQUENCE [LARGE SCALE GENOMIC DNA]</scope>
    <source>
        <strain evidence="2 3">KCTC 42575</strain>
    </source>
</reference>
<accession>A0ABT6YDK3</accession>
<dbReference type="PANTHER" id="PTHR36110:SF2">
    <property type="entry name" value="RING-CLEAVING DIOXYGENASE MHQE-RELATED"/>
    <property type="match status" value="1"/>
</dbReference>
<dbReference type="InterPro" id="IPR004360">
    <property type="entry name" value="Glyas_Fos-R_dOase_dom"/>
</dbReference>
<name>A0ABT6YDK3_9BACT</name>
<dbReference type="Proteomes" id="UP001236507">
    <property type="component" value="Unassembled WGS sequence"/>
</dbReference>
<evidence type="ECO:0000313" key="2">
    <source>
        <dbReference type="EMBL" id="MDI9861663.1"/>
    </source>
</evidence>
<evidence type="ECO:0000259" key="1">
    <source>
        <dbReference type="PROSITE" id="PS51819"/>
    </source>
</evidence>
<dbReference type="SUPFAM" id="SSF54593">
    <property type="entry name" value="Glyoxalase/Bleomycin resistance protein/Dihydroxybiphenyl dioxygenase"/>
    <property type="match status" value="1"/>
</dbReference>
<dbReference type="PANTHER" id="PTHR36110">
    <property type="entry name" value="RING-CLEAVING DIOXYGENASE MHQE-RELATED"/>
    <property type="match status" value="1"/>
</dbReference>
<sequence>MENLTYGLHHITAIAGDAQRTYDFYTKLLGLRLVKKTVNFDAPDAYHFYFGDTEGSPGTILTFFAWGDEVKGVPGAGTVSQITFAIPVGSIDFWKKRLAQNNIRFVEQNDGFDENILSFADPDGLSLALIETEKGKTSQPWATSDISAQYATQGFYGITLTLNETEPSVEVLKELLGYTVSSKQGAFTRLSHRFEANAAYIDILELPDEPEAMIAAGIVHHVAFRTPTDEFIELQRAKVLDADLHVSPIMDRTYFHSIYFREPGGVLFEVATDSPGFDVDEPLAELGQSLKLPIQFERFRTEIENTLTPIH</sequence>
<gene>
    <name evidence="2" type="ORF">QM524_20755</name>
</gene>
<dbReference type="CDD" id="cd08347">
    <property type="entry name" value="PcpA_C_like"/>
    <property type="match status" value="1"/>
</dbReference>
<dbReference type="InterPro" id="IPR029068">
    <property type="entry name" value="Glyas_Bleomycin-R_OHBP_Dase"/>
</dbReference>
<dbReference type="Gene3D" id="3.10.180.10">
    <property type="entry name" value="2,3-Dihydroxybiphenyl 1,2-Dioxygenase, domain 1"/>
    <property type="match status" value="2"/>
</dbReference>
<keyword evidence="2" id="KW-0560">Oxidoreductase</keyword>
<dbReference type="GO" id="GO:0051213">
    <property type="term" value="F:dioxygenase activity"/>
    <property type="evidence" value="ECO:0007669"/>
    <property type="project" value="UniProtKB-KW"/>
</dbReference>
<keyword evidence="2" id="KW-0223">Dioxygenase</keyword>
<feature type="domain" description="VOC" evidence="1">
    <location>
        <begin position="7"/>
        <end position="132"/>
    </location>
</feature>
<keyword evidence="3" id="KW-1185">Reference proteome</keyword>
<dbReference type="InterPro" id="IPR037523">
    <property type="entry name" value="VOC_core"/>
</dbReference>
<feature type="domain" description="VOC" evidence="1">
    <location>
        <begin position="154"/>
        <end position="273"/>
    </location>
</feature>
<evidence type="ECO:0000313" key="3">
    <source>
        <dbReference type="Proteomes" id="UP001236507"/>
    </source>
</evidence>
<dbReference type="Pfam" id="PF00903">
    <property type="entry name" value="Glyoxalase"/>
    <property type="match status" value="2"/>
</dbReference>
<protein>
    <submittedName>
        <fullName evidence="2">Ring-cleaving dioxygenase</fullName>
    </submittedName>
</protein>
<dbReference type="RefSeq" id="WP_283346030.1">
    <property type="nucleotide sequence ID" value="NZ_JASHIF010000021.1"/>
</dbReference>